<dbReference type="Proteomes" id="UP000502041">
    <property type="component" value="Chromosome"/>
</dbReference>
<name>A0A6H2H8C6_9BURK</name>
<evidence type="ECO:0000313" key="2">
    <source>
        <dbReference type="Proteomes" id="UP000502041"/>
    </source>
</evidence>
<organism evidence="1 2">
    <name type="scientific">Polaromonas vacuolata</name>
    <dbReference type="NCBI Taxonomy" id="37448"/>
    <lineage>
        <taxon>Bacteria</taxon>
        <taxon>Pseudomonadati</taxon>
        <taxon>Pseudomonadota</taxon>
        <taxon>Betaproteobacteria</taxon>
        <taxon>Burkholderiales</taxon>
        <taxon>Comamonadaceae</taxon>
        <taxon>Polaromonas</taxon>
    </lineage>
</organism>
<protein>
    <submittedName>
        <fullName evidence="1">Uncharacterized protein</fullName>
    </submittedName>
</protein>
<gene>
    <name evidence="1" type="ORF">HC248_01417</name>
</gene>
<sequence>MSTAFRSITDALVAACMQTPALADGRVWANRLRPLSASQANAVVVRLAQTQSSENVLGMLDWQTQFAVECYGRGTVGIDPTDAVDDLLRSVWSRLTGINAAELGAMSLALNSAIEWQFDEAETPVACAIVYLQVRHRTPVATLLA</sequence>
<evidence type="ECO:0000313" key="1">
    <source>
        <dbReference type="EMBL" id="QJC56131.1"/>
    </source>
</evidence>
<dbReference type="AlphaFoldDB" id="A0A6H2H8C6"/>
<accession>A0A6H2H8C6</accession>
<keyword evidence="2" id="KW-1185">Reference proteome</keyword>
<dbReference type="EMBL" id="CP051461">
    <property type="protein sequence ID" value="QJC56131.1"/>
    <property type="molecule type" value="Genomic_DNA"/>
</dbReference>
<dbReference type="KEGG" id="pvac:HC248_01417"/>
<reference evidence="1 2" key="1">
    <citation type="submission" date="2020-04" db="EMBL/GenBank/DDBJ databases">
        <title>Complete genome of a Psychrophilic, Marine, Gas Vacuolate Bacterium Polaromonas vacuolata KCTC 22033T.</title>
        <authorList>
            <person name="Hwang K."/>
            <person name="Kim K.M."/>
        </authorList>
    </citation>
    <scope>NUCLEOTIDE SEQUENCE [LARGE SCALE GENOMIC DNA]</scope>
    <source>
        <strain evidence="1 2">KCTC 22033</strain>
    </source>
</reference>
<dbReference type="RefSeq" id="WP_168921882.1">
    <property type="nucleotide sequence ID" value="NZ_CP051461.1"/>
</dbReference>
<proteinExistence type="predicted"/>